<proteinExistence type="predicted"/>
<dbReference type="InterPro" id="IPR009683">
    <property type="entry name" value="Extensin-like_C"/>
</dbReference>
<dbReference type="OrthoDB" id="9809788at2"/>
<evidence type="ECO:0000259" key="2">
    <source>
        <dbReference type="Pfam" id="PF06904"/>
    </source>
</evidence>
<evidence type="ECO:0000256" key="1">
    <source>
        <dbReference type="SAM" id="MobiDB-lite"/>
    </source>
</evidence>
<sequence>MLKVTVSGFVIWPVLAMLSVPVNALEPMPRAKPLETPNKQPFIEGVDLPQRKPNRDRERAETPIAPSAAPMKCNLTGATYSLLPDINGERSGDAGCGVEAPVRLTAIMYKEASVSFKNPVTVSCEFARVLTKWLQIDALPAAEQHFKAGVGVIGTGPGYQCRRRNNLPDGKLSEHALGKAVDISGFKMRDGSSVSVETDWGQETAQGLYLKAIHKSACERFTTVLSPEGDEFHKSHMHLDIGCHGKTCTYLICQ</sequence>
<organism evidence="3 4">
    <name type="scientific">Roseibium album</name>
    <dbReference type="NCBI Taxonomy" id="311410"/>
    <lineage>
        <taxon>Bacteria</taxon>
        <taxon>Pseudomonadati</taxon>
        <taxon>Pseudomonadota</taxon>
        <taxon>Alphaproteobacteria</taxon>
        <taxon>Hyphomicrobiales</taxon>
        <taxon>Stappiaceae</taxon>
        <taxon>Roseibium</taxon>
    </lineage>
</organism>
<dbReference type="EMBL" id="CXWC01000013">
    <property type="protein sequence ID" value="CTQ76799.1"/>
    <property type="molecule type" value="Genomic_DNA"/>
</dbReference>
<feature type="domain" description="Extensin-like C-terminal" evidence="2">
    <location>
        <begin position="90"/>
        <end position="245"/>
    </location>
</feature>
<accession>A0A0M6ZC94</accession>
<keyword evidence="4" id="KW-1185">Reference proteome</keyword>
<dbReference type="AlphaFoldDB" id="A0A0M6ZC94"/>
<protein>
    <recommendedName>
        <fullName evidence="2">Extensin-like C-terminal domain-containing protein</fullName>
    </recommendedName>
</protein>
<dbReference type="STRING" id="311410.LA5095_03605"/>
<dbReference type="GeneID" id="97672166"/>
<evidence type="ECO:0000313" key="4">
    <source>
        <dbReference type="Proteomes" id="UP000049983"/>
    </source>
</evidence>
<dbReference type="Proteomes" id="UP000049983">
    <property type="component" value="Unassembled WGS sequence"/>
</dbReference>
<feature type="compositionally biased region" description="Basic and acidic residues" evidence="1">
    <location>
        <begin position="49"/>
        <end position="61"/>
    </location>
</feature>
<evidence type="ECO:0000313" key="3">
    <source>
        <dbReference type="EMBL" id="CTQ76799.1"/>
    </source>
</evidence>
<dbReference type="Pfam" id="PF06904">
    <property type="entry name" value="Extensin-like_C"/>
    <property type="match status" value="1"/>
</dbReference>
<reference evidence="4" key="1">
    <citation type="submission" date="2015-07" db="EMBL/GenBank/DDBJ databases">
        <authorList>
            <person name="Rodrigo-Torres Lidia"/>
            <person name="Arahal R.David."/>
        </authorList>
    </citation>
    <scope>NUCLEOTIDE SEQUENCE [LARGE SCALE GENOMIC DNA]</scope>
    <source>
        <strain evidence="4">CECT 5096</strain>
    </source>
</reference>
<gene>
    <name evidence="3" type="ORF">LA5096_04887</name>
</gene>
<name>A0A0M6ZC94_9HYPH</name>
<feature type="region of interest" description="Disordered" evidence="1">
    <location>
        <begin position="31"/>
        <end position="68"/>
    </location>
</feature>
<dbReference type="RefSeq" id="WP_055117394.1">
    <property type="nucleotide sequence ID" value="NZ_CXWA01000004.1"/>
</dbReference>